<keyword evidence="2" id="KW-1185">Reference proteome</keyword>
<evidence type="ECO:0000313" key="2">
    <source>
        <dbReference type="Proteomes" id="UP000028492"/>
    </source>
</evidence>
<organism evidence="1 2">
    <name type="scientific">Amycolatopsis japonica</name>
    <dbReference type="NCBI Taxonomy" id="208439"/>
    <lineage>
        <taxon>Bacteria</taxon>
        <taxon>Bacillati</taxon>
        <taxon>Actinomycetota</taxon>
        <taxon>Actinomycetes</taxon>
        <taxon>Pseudonocardiales</taxon>
        <taxon>Pseudonocardiaceae</taxon>
        <taxon>Amycolatopsis</taxon>
        <taxon>Amycolatopsis japonica group</taxon>
    </lineage>
</organism>
<evidence type="ECO:0000313" key="1">
    <source>
        <dbReference type="EMBL" id="AIG77389.1"/>
    </source>
</evidence>
<accession>A0A075UY96</accession>
<protein>
    <recommendedName>
        <fullName evidence="3">Carrier domain-containing protein</fullName>
    </recommendedName>
</protein>
<name>A0A075UY96_9PSEU</name>
<dbReference type="EMBL" id="CP008953">
    <property type="protein sequence ID" value="AIG77389.1"/>
    <property type="molecule type" value="Genomic_DNA"/>
</dbReference>
<gene>
    <name evidence="1" type="ORF">AJAP_22670</name>
</gene>
<reference evidence="1 2" key="1">
    <citation type="journal article" date="2014" name="J. Biotechnol.">
        <title>Complete genome sequence of the actinobacterium Amycolatopsis japonica MG417-CF17(T) (=DSM 44213T) producing (S,S)-N,N'-ethylenediaminedisuccinic acid.</title>
        <authorList>
            <person name="Stegmann E."/>
            <person name="Albersmeier A."/>
            <person name="Spohn M."/>
            <person name="Gert H."/>
            <person name="Weber T."/>
            <person name="Wohlleben W."/>
            <person name="Kalinowski J."/>
            <person name="Ruckert C."/>
        </authorList>
    </citation>
    <scope>NUCLEOTIDE SEQUENCE [LARGE SCALE GENOMIC DNA]</scope>
    <source>
        <strain evidence="2">MG417-CF17 (DSM 44213)</strain>
    </source>
</reference>
<dbReference type="RefSeq" id="WP_038514979.1">
    <property type="nucleotide sequence ID" value="NZ_CP008953.1"/>
</dbReference>
<dbReference type="HOGENOM" id="CLU_185062_0_0_11"/>
<dbReference type="Gene3D" id="1.10.1200.10">
    <property type="entry name" value="ACP-like"/>
    <property type="match status" value="1"/>
</dbReference>
<dbReference type="AlphaFoldDB" id="A0A075UY96"/>
<dbReference type="STRING" id="208439.AJAP_22670"/>
<dbReference type="InterPro" id="IPR036736">
    <property type="entry name" value="ACP-like_sf"/>
</dbReference>
<sequence>MPAPGIEKVSDWILGRHPERTHLAFEEDLIESRLVDSLSFVELVYVIEDASGVEVDFDNIDIADFKTLSAIEKAFFAGAGVS</sequence>
<dbReference type="eggNOG" id="COG0236">
    <property type="taxonomic scope" value="Bacteria"/>
</dbReference>
<evidence type="ECO:0008006" key="3">
    <source>
        <dbReference type="Google" id="ProtNLM"/>
    </source>
</evidence>
<dbReference type="Proteomes" id="UP000028492">
    <property type="component" value="Chromosome"/>
</dbReference>
<proteinExistence type="predicted"/>
<dbReference type="KEGG" id="aja:AJAP_22670"/>
<dbReference type="SUPFAM" id="SSF47336">
    <property type="entry name" value="ACP-like"/>
    <property type="match status" value="1"/>
</dbReference>